<dbReference type="Proteomes" id="UP000887572">
    <property type="component" value="Unplaced"/>
</dbReference>
<accession>A0A914GYL5</accession>
<organism evidence="1 2">
    <name type="scientific">Globodera rostochiensis</name>
    <name type="common">Golden nematode worm</name>
    <name type="synonym">Heterodera rostochiensis</name>
    <dbReference type="NCBI Taxonomy" id="31243"/>
    <lineage>
        <taxon>Eukaryota</taxon>
        <taxon>Metazoa</taxon>
        <taxon>Ecdysozoa</taxon>
        <taxon>Nematoda</taxon>
        <taxon>Chromadorea</taxon>
        <taxon>Rhabditida</taxon>
        <taxon>Tylenchina</taxon>
        <taxon>Tylenchomorpha</taxon>
        <taxon>Tylenchoidea</taxon>
        <taxon>Heteroderidae</taxon>
        <taxon>Heteroderinae</taxon>
        <taxon>Globodera</taxon>
    </lineage>
</organism>
<dbReference type="AlphaFoldDB" id="A0A914GYL5"/>
<reference evidence="2" key="1">
    <citation type="submission" date="2022-11" db="UniProtKB">
        <authorList>
            <consortium name="WormBaseParasite"/>
        </authorList>
    </citation>
    <scope>IDENTIFICATION</scope>
</reference>
<evidence type="ECO:0000313" key="1">
    <source>
        <dbReference type="Proteomes" id="UP000887572"/>
    </source>
</evidence>
<name>A0A914GYL5_GLORO</name>
<protein>
    <submittedName>
        <fullName evidence="2">Uncharacterized protein</fullName>
    </submittedName>
</protein>
<dbReference type="WBParaSite" id="Gr19_v10_g12385.t2">
    <property type="protein sequence ID" value="Gr19_v10_g12385.t2"/>
    <property type="gene ID" value="Gr19_v10_g12385"/>
</dbReference>
<keyword evidence="1" id="KW-1185">Reference proteome</keyword>
<proteinExistence type="predicted"/>
<evidence type="ECO:0000313" key="2">
    <source>
        <dbReference type="WBParaSite" id="Gr19_v10_g12385.t2"/>
    </source>
</evidence>
<sequence>MGQMCTFHLRCSQIRLNFREILSVLLLFVLSIFHRSAVAFPDLADQRELLPRADWVLLAEGNQTALATDAFRQAKLADQTTQAKMERIERMMNFAVTSILFSSLQHNKQIMKNGADALHRLAKDEEWPRLNEGNGVGRTSNAIGTVSRTGAAILLPIL</sequence>